<evidence type="ECO:0000256" key="5">
    <source>
        <dbReference type="ARBA" id="ARBA00022840"/>
    </source>
</evidence>
<evidence type="ECO:0000256" key="7">
    <source>
        <dbReference type="PIRNR" id="PIRNR000535"/>
    </source>
</evidence>
<keyword evidence="7" id="KW-0423">Lactose metabolism</keyword>
<keyword evidence="3 7" id="KW-0547">Nucleotide-binding</keyword>
<comment type="similarity">
    <text evidence="1">Belongs to the carbohydrate kinase pfkB family.</text>
</comment>
<proteinExistence type="inferred from homology"/>
<dbReference type="GO" id="GO:0016052">
    <property type="term" value="P:carbohydrate catabolic process"/>
    <property type="evidence" value="ECO:0007669"/>
    <property type="project" value="UniProtKB-ARBA"/>
</dbReference>
<gene>
    <name evidence="10" type="primary">lacC</name>
    <name evidence="10" type="ORF">CUESP1_1563</name>
</gene>
<evidence type="ECO:0000259" key="9">
    <source>
        <dbReference type="Pfam" id="PF00294"/>
    </source>
</evidence>
<evidence type="ECO:0000256" key="2">
    <source>
        <dbReference type="ARBA" id="ARBA00022679"/>
    </source>
</evidence>
<dbReference type="AlphaFoldDB" id="M1ZDM7"/>
<dbReference type="OrthoDB" id="9801219at2"/>
<dbReference type="GO" id="GO:0044281">
    <property type="term" value="P:small molecule metabolic process"/>
    <property type="evidence" value="ECO:0007669"/>
    <property type="project" value="UniProtKB-ARBA"/>
</dbReference>
<dbReference type="NCBIfam" id="TIGR03168">
    <property type="entry name" value="1-PFK"/>
    <property type="match status" value="1"/>
</dbReference>
<dbReference type="EMBL" id="LT669839">
    <property type="protein sequence ID" value="SHD76927.1"/>
    <property type="molecule type" value="Genomic_DNA"/>
</dbReference>
<keyword evidence="11" id="KW-1185">Reference proteome</keyword>
<dbReference type="FunFam" id="3.40.1190.20:FF:000001">
    <property type="entry name" value="Phosphofructokinase"/>
    <property type="match status" value="1"/>
</dbReference>
<dbReference type="UniPathway" id="UPA00704">
    <property type="reaction ID" value="UER00715"/>
</dbReference>
<reference evidence="10 11" key="1">
    <citation type="submission" date="2016-11" db="EMBL/GenBank/DDBJ databases">
        <authorList>
            <person name="Manzoor S."/>
        </authorList>
    </citation>
    <scope>NUCLEOTIDE SEQUENCE [LARGE SCALE GENOMIC DNA]</scope>
    <source>
        <strain evidence="10">Clostridium ultunense strain Esp</strain>
    </source>
</reference>
<dbReference type="GO" id="GO:0005988">
    <property type="term" value="P:lactose metabolic process"/>
    <property type="evidence" value="ECO:0007669"/>
    <property type="project" value="UniProtKB-KW"/>
</dbReference>
<dbReference type="GO" id="GO:0008662">
    <property type="term" value="F:1-phosphofructokinase activity"/>
    <property type="evidence" value="ECO:0007669"/>
    <property type="project" value="UniProtKB-UniRule"/>
</dbReference>
<comment type="catalytic activity">
    <reaction evidence="6 8">
        <text>beta-D-fructose 1-phosphate + ATP = beta-D-fructose 1,6-bisphosphate + ADP + H(+)</text>
        <dbReference type="Rhea" id="RHEA:14213"/>
        <dbReference type="ChEBI" id="CHEBI:15378"/>
        <dbReference type="ChEBI" id="CHEBI:30616"/>
        <dbReference type="ChEBI" id="CHEBI:32966"/>
        <dbReference type="ChEBI" id="CHEBI:138881"/>
        <dbReference type="ChEBI" id="CHEBI:456216"/>
        <dbReference type="EC" id="2.7.1.56"/>
    </reaction>
</comment>
<evidence type="ECO:0000256" key="4">
    <source>
        <dbReference type="ARBA" id="ARBA00022777"/>
    </source>
</evidence>
<evidence type="ECO:0000313" key="11">
    <source>
        <dbReference type="Proteomes" id="UP000245423"/>
    </source>
</evidence>
<dbReference type="InterPro" id="IPR002173">
    <property type="entry name" value="Carboh/pur_kinase_PfkB_CS"/>
</dbReference>
<comment type="function">
    <text evidence="8">Catalyzes the ATP-dependent phosphorylation of fructose-l-phosphate to fructose-l,6-bisphosphate.</text>
</comment>
<dbReference type="PANTHER" id="PTHR46566:SF5">
    <property type="entry name" value="1-PHOSPHOFRUCTOKINASE"/>
    <property type="match status" value="1"/>
</dbReference>
<protein>
    <recommendedName>
        <fullName evidence="7">Tagatose-6-phosphate kinase</fullName>
        <ecNumber evidence="7">2.7.1.144</ecNumber>
    </recommendedName>
</protein>
<comment type="similarity">
    <text evidence="7">Belongs to the carbohydrate kinase PfkB family. LacC subfamily.</text>
</comment>
<comment type="pathway">
    <text evidence="7">Carbohydrate metabolism; D-tagatose 6-phosphate degradation; D-glyceraldehyde 3-phosphate and glycerone phosphate from D-tagatose 6-phosphate: step 1/2.</text>
</comment>
<evidence type="ECO:0000256" key="1">
    <source>
        <dbReference type="ARBA" id="ARBA00005380"/>
    </source>
</evidence>
<comment type="catalytic activity">
    <reaction evidence="7">
        <text>D-tagatofuranose 6-phosphate + ATP = D-tagatofuranose 1,6-bisphosphate + ADP + H(+)</text>
        <dbReference type="Rhea" id="RHEA:12420"/>
        <dbReference type="ChEBI" id="CHEBI:15378"/>
        <dbReference type="ChEBI" id="CHEBI:30616"/>
        <dbReference type="ChEBI" id="CHEBI:58694"/>
        <dbReference type="ChEBI" id="CHEBI:58695"/>
        <dbReference type="ChEBI" id="CHEBI:456216"/>
        <dbReference type="EC" id="2.7.1.144"/>
    </reaction>
</comment>
<keyword evidence="4 8" id="KW-0418">Kinase</keyword>
<dbReference type="PROSITE" id="PS00584">
    <property type="entry name" value="PFKB_KINASES_2"/>
    <property type="match status" value="1"/>
</dbReference>
<dbReference type="GO" id="GO:0005524">
    <property type="term" value="F:ATP binding"/>
    <property type="evidence" value="ECO:0007669"/>
    <property type="project" value="UniProtKB-UniRule"/>
</dbReference>
<dbReference type="PANTHER" id="PTHR46566">
    <property type="entry name" value="1-PHOSPHOFRUCTOKINASE-RELATED"/>
    <property type="match status" value="1"/>
</dbReference>
<dbReference type="SUPFAM" id="SSF53613">
    <property type="entry name" value="Ribokinase-like"/>
    <property type="match status" value="1"/>
</dbReference>
<dbReference type="Proteomes" id="UP000245423">
    <property type="component" value="Chromosome 1"/>
</dbReference>
<dbReference type="InterPro" id="IPR029056">
    <property type="entry name" value="Ribokinase-like"/>
</dbReference>
<dbReference type="HOGENOM" id="CLU_050013_0_2_9"/>
<keyword evidence="2 7" id="KW-0808">Transferase</keyword>
<dbReference type="CDD" id="cd01164">
    <property type="entry name" value="FruK_PfkB_like"/>
    <property type="match status" value="1"/>
</dbReference>
<sequence>MILTITLNPSIDRRYTLQEFEKGEIFRTEDVQYTPGGKGLNVTKVIHSFQESVMATGLLGGFSGEYISSELNQADINHNFISINGETRSCLAIISDNGVQTEVLESGPVITEDEMRKFENLYKNLIKDYDIIVASGSLPRGTPVSTYKELIAHGKAKGKKFILDTSGKALKYGIEASPFLVKPNKEELKSLIGRPLETEQDIIDGANYILNKGVNIVVVSLGKDGSLVFHKDQVYKVRVPKIKAINPVGSGDAMIAGFAISLARDYDFQYMLKFATACGTANAMEAETGKVNRDNIESIMDRVMIEEIQ</sequence>
<dbReference type="Gene3D" id="3.40.1190.20">
    <property type="match status" value="1"/>
</dbReference>
<dbReference type="Pfam" id="PF00294">
    <property type="entry name" value="PfkB"/>
    <property type="match status" value="1"/>
</dbReference>
<dbReference type="GO" id="GO:0009024">
    <property type="term" value="F:tagatose-6-phosphate kinase activity"/>
    <property type="evidence" value="ECO:0007669"/>
    <property type="project" value="UniProtKB-EC"/>
</dbReference>
<dbReference type="NCBIfam" id="TIGR03828">
    <property type="entry name" value="pfkB"/>
    <property type="match status" value="1"/>
</dbReference>
<feature type="domain" description="Carbohydrate kinase PfkB" evidence="9">
    <location>
        <begin position="8"/>
        <end position="288"/>
    </location>
</feature>
<evidence type="ECO:0000313" key="10">
    <source>
        <dbReference type="EMBL" id="SHD76927.1"/>
    </source>
</evidence>
<evidence type="ECO:0000256" key="8">
    <source>
        <dbReference type="RuleBase" id="RU369061"/>
    </source>
</evidence>
<evidence type="ECO:0000256" key="3">
    <source>
        <dbReference type="ARBA" id="ARBA00022741"/>
    </source>
</evidence>
<organism evidence="10 11">
    <name type="scientific">[Clostridium] ultunense Esp</name>
    <dbReference type="NCBI Taxonomy" id="1288971"/>
    <lineage>
        <taxon>Bacteria</taxon>
        <taxon>Bacillati</taxon>
        <taxon>Bacillota</taxon>
        <taxon>Tissierellia</taxon>
        <taxon>Tissierellales</taxon>
        <taxon>Tepidimicrobiaceae</taxon>
        <taxon>Schnuerera</taxon>
    </lineage>
</organism>
<dbReference type="InterPro" id="IPR017583">
    <property type="entry name" value="Tagatose/fructose_Pkinase"/>
</dbReference>
<dbReference type="GO" id="GO:0005829">
    <property type="term" value="C:cytosol"/>
    <property type="evidence" value="ECO:0007669"/>
    <property type="project" value="TreeGrafter"/>
</dbReference>
<dbReference type="GO" id="GO:2001059">
    <property type="term" value="P:D-tagatose 6-phosphate catabolic process"/>
    <property type="evidence" value="ECO:0007669"/>
    <property type="project" value="UniProtKB-UniPathway"/>
</dbReference>
<dbReference type="InterPro" id="IPR011611">
    <property type="entry name" value="PfkB_dom"/>
</dbReference>
<name>M1ZDM7_9FIRM</name>
<dbReference type="InterPro" id="IPR022463">
    <property type="entry name" value="1-PFruKinase"/>
</dbReference>
<dbReference type="EC" id="2.7.1.144" evidence="7"/>
<evidence type="ECO:0000256" key="6">
    <source>
        <dbReference type="ARBA" id="ARBA00047745"/>
    </source>
</evidence>
<dbReference type="PIRSF" id="PIRSF000535">
    <property type="entry name" value="1PFK/6PFK/LacC"/>
    <property type="match status" value="1"/>
</dbReference>
<accession>M1ZDM7</accession>
<keyword evidence="5 7" id="KW-0067">ATP-binding</keyword>